<organism evidence="2">
    <name type="scientific">Aphanomyces astaci</name>
    <name type="common">Crayfish plague agent</name>
    <dbReference type="NCBI Taxonomy" id="112090"/>
    <lineage>
        <taxon>Eukaryota</taxon>
        <taxon>Sar</taxon>
        <taxon>Stramenopiles</taxon>
        <taxon>Oomycota</taxon>
        <taxon>Saprolegniomycetes</taxon>
        <taxon>Saprolegniales</taxon>
        <taxon>Verrucalvaceae</taxon>
        <taxon>Aphanomyces</taxon>
    </lineage>
</organism>
<evidence type="ECO:0000256" key="1">
    <source>
        <dbReference type="SAM" id="MobiDB-lite"/>
    </source>
</evidence>
<dbReference type="GeneID" id="20814151"/>
<protein>
    <submittedName>
        <fullName evidence="2">Uncharacterized protein</fullName>
    </submittedName>
</protein>
<dbReference type="RefSeq" id="XP_009837576.1">
    <property type="nucleotide sequence ID" value="XM_009839274.1"/>
</dbReference>
<dbReference type="VEuPathDB" id="FungiDB:H257_12155"/>
<feature type="region of interest" description="Disordered" evidence="1">
    <location>
        <begin position="208"/>
        <end position="232"/>
    </location>
</feature>
<gene>
    <name evidence="2" type="ORF">H257_12155</name>
</gene>
<dbReference type="EMBL" id="KI913152">
    <property type="protein sequence ID" value="ETV72790.1"/>
    <property type="molecule type" value="Genomic_DNA"/>
</dbReference>
<dbReference type="OrthoDB" id="10534400at2759"/>
<feature type="region of interest" description="Disordered" evidence="1">
    <location>
        <begin position="312"/>
        <end position="336"/>
    </location>
</feature>
<feature type="region of interest" description="Disordered" evidence="1">
    <location>
        <begin position="1"/>
        <end position="75"/>
    </location>
</feature>
<feature type="compositionally biased region" description="Pro residues" evidence="1">
    <location>
        <begin position="40"/>
        <end position="49"/>
    </location>
</feature>
<reference evidence="2" key="1">
    <citation type="submission" date="2013-12" db="EMBL/GenBank/DDBJ databases">
        <title>The Genome Sequence of Aphanomyces astaci APO3.</title>
        <authorList>
            <consortium name="The Broad Institute Genomics Platform"/>
            <person name="Russ C."/>
            <person name="Tyler B."/>
            <person name="van West P."/>
            <person name="Dieguez-Uribeondo J."/>
            <person name="Young S.K."/>
            <person name="Zeng Q."/>
            <person name="Gargeya S."/>
            <person name="Fitzgerald M."/>
            <person name="Abouelleil A."/>
            <person name="Alvarado L."/>
            <person name="Chapman S.B."/>
            <person name="Gainer-Dewar J."/>
            <person name="Goldberg J."/>
            <person name="Griggs A."/>
            <person name="Gujja S."/>
            <person name="Hansen M."/>
            <person name="Howarth C."/>
            <person name="Imamovic A."/>
            <person name="Ireland A."/>
            <person name="Larimer J."/>
            <person name="McCowan C."/>
            <person name="Murphy C."/>
            <person name="Pearson M."/>
            <person name="Poon T.W."/>
            <person name="Priest M."/>
            <person name="Roberts A."/>
            <person name="Saif S."/>
            <person name="Shea T."/>
            <person name="Sykes S."/>
            <person name="Wortman J."/>
            <person name="Nusbaum C."/>
            <person name="Birren B."/>
        </authorList>
    </citation>
    <scope>NUCLEOTIDE SEQUENCE [LARGE SCALE GENOMIC DNA]</scope>
    <source>
        <strain evidence="2">APO3</strain>
    </source>
</reference>
<name>W4FZ86_APHAT</name>
<feature type="compositionally biased region" description="Low complexity" evidence="1">
    <location>
        <begin position="50"/>
        <end position="73"/>
    </location>
</feature>
<accession>W4FZ86</accession>
<dbReference type="AlphaFoldDB" id="W4FZ86"/>
<evidence type="ECO:0000313" key="2">
    <source>
        <dbReference type="EMBL" id="ETV72790.1"/>
    </source>
</evidence>
<feature type="compositionally biased region" description="Basic residues" evidence="1">
    <location>
        <begin position="318"/>
        <end position="336"/>
    </location>
</feature>
<sequence>MPAAAAPPLGHRLKTPLPPSSFKTSDSPKASPKATAFHPSTPPLTPSEPPSSSSLSLSPTSPPDTTTQSPKSPRAIRELISIEPWSTEDIDMDLSAATTLLSSPQTHPTHRQGSTPNVTASATKLVGHAPSSERNAWQSGIEAPIASMAHMMRGGLPQPTSQVDLLPLPLWERPPQVALDTSPQKMDPEMKIFLDAFASRRQTVRVATAPSSPAKMVPPTPSMPESSQLAARPKTTHAYSSVLRMHQMGEIEEIRLAFERHRLSFENQVFERALLIPEDKTTAECVAHLPLPGSRLPDNPLLAQKSLLFKMSSTLSTKKPKKKAKKKKKAKMKAKK</sequence>
<proteinExistence type="predicted"/>